<feature type="transmembrane region" description="Helical" evidence="2">
    <location>
        <begin position="79"/>
        <end position="100"/>
    </location>
</feature>
<keyword evidence="2" id="KW-0812">Transmembrane</keyword>
<evidence type="ECO:0000313" key="4">
    <source>
        <dbReference type="Proteomes" id="UP000318720"/>
    </source>
</evidence>
<evidence type="ECO:0000313" key="3">
    <source>
        <dbReference type="EMBL" id="TQE37526.1"/>
    </source>
</evidence>
<dbReference type="Proteomes" id="UP000318720">
    <property type="component" value="Unassembled WGS sequence"/>
</dbReference>
<evidence type="ECO:0000256" key="1">
    <source>
        <dbReference type="SAM" id="MobiDB-lite"/>
    </source>
</evidence>
<proteinExistence type="predicted"/>
<feature type="compositionally biased region" description="Polar residues" evidence="1">
    <location>
        <begin position="279"/>
        <end position="295"/>
    </location>
</feature>
<dbReference type="Pfam" id="PF10935">
    <property type="entry name" value="DUF2637"/>
    <property type="match status" value="1"/>
</dbReference>
<protein>
    <submittedName>
        <fullName evidence="3">DUF2637 domain-containing protein</fullName>
    </submittedName>
</protein>
<name>A0AAE8W588_9ACTN</name>
<feature type="transmembrane region" description="Helical" evidence="2">
    <location>
        <begin position="120"/>
        <end position="140"/>
    </location>
</feature>
<sequence length="362" mass="37678">MTTAVPIPARMTGWDRAAIVALGAAGSALSYDALQQMAVAIHARGLLTYLFPLVIDGFIAYGVRALVVLRAAPLGARAYVWTLFGTATAASIWANALHAVRLNEERITSGRLKLGDTTVGILSTLAPLALAGAVHLYILIARRVTEETASAPLGHPAAGGHSADRRIEVERPATTGHPQHPTVGQVTAGHQHAALTGTPGQVTDREPVTSDKPGQDTRTPAGEDIPGQLTDPATGSVTEPVSRAVSRVTRTPFQVGDQGGHAGTRAAGDARPTGDRPVTPSTDTKPVTRPQSPSGGDSVIDPVTDQLLPIARKAVTETGRTTRAVVAEAIRGQGLPLSNDRLTELMRTLRDDPGQPTGDRAA</sequence>
<dbReference type="EMBL" id="SPAZ01000060">
    <property type="protein sequence ID" value="TQE37526.1"/>
    <property type="molecule type" value="Genomic_DNA"/>
</dbReference>
<feature type="transmembrane region" description="Helical" evidence="2">
    <location>
        <begin position="46"/>
        <end position="67"/>
    </location>
</feature>
<dbReference type="InterPro" id="IPR021235">
    <property type="entry name" value="DUF2637"/>
</dbReference>
<gene>
    <name evidence="3" type="ORF">Sipo8835_07655</name>
</gene>
<keyword evidence="2" id="KW-0472">Membrane</keyword>
<feature type="compositionally biased region" description="Basic and acidic residues" evidence="1">
    <location>
        <begin position="203"/>
        <end position="215"/>
    </location>
</feature>
<feature type="region of interest" description="Disordered" evidence="1">
    <location>
        <begin position="173"/>
        <end position="302"/>
    </location>
</feature>
<accession>A0AAE8W588</accession>
<dbReference type="RefSeq" id="WP_141581301.1">
    <property type="nucleotide sequence ID" value="NZ_SPAZ01000060.1"/>
</dbReference>
<keyword evidence="2" id="KW-1133">Transmembrane helix</keyword>
<dbReference type="AlphaFoldDB" id="A0AAE8W588"/>
<comment type="caution">
    <text evidence="3">The sequence shown here is derived from an EMBL/GenBank/DDBJ whole genome shotgun (WGS) entry which is preliminary data.</text>
</comment>
<evidence type="ECO:0000256" key="2">
    <source>
        <dbReference type="SAM" id="Phobius"/>
    </source>
</evidence>
<reference evidence="3 4" key="1">
    <citation type="submission" date="2019-03" db="EMBL/GenBank/DDBJ databases">
        <title>Comparative genomic analyses of the sweetpotato soil rot pathogen, Streptomyces ipomoeae.</title>
        <authorList>
            <person name="Ruschel Soares N."/>
            <person name="Badger J.H."/>
            <person name="Huguet-Tapia J.C."/>
            <person name="Clark C.A."/>
            <person name="Pettis G.S."/>
        </authorList>
    </citation>
    <scope>NUCLEOTIDE SEQUENCE [LARGE SCALE GENOMIC DNA]</scope>
    <source>
        <strain evidence="3 4">88-35</strain>
    </source>
</reference>
<organism evidence="3 4">
    <name type="scientific">Streptomyces ipomoeae</name>
    <dbReference type="NCBI Taxonomy" id="103232"/>
    <lineage>
        <taxon>Bacteria</taxon>
        <taxon>Bacillati</taxon>
        <taxon>Actinomycetota</taxon>
        <taxon>Actinomycetes</taxon>
        <taxon>Kitasatosporales</taxon>
        <taxon>Streptomycetaceae</taxon>
        <taxon>Streptomyces</taxon>
    </lineage>
</organism>